<feature type="transmembrane region" description="Helical" evidence="6">
    <location>
        <begin position="823"/>
        <end position="842"/>
    </location>
</feature>
<evidence type="ECO:0000256" key="1">
    <source>
        <dbReference type="ARBA" id="ARBA00004141"/>
    </source>
</evidence>
<evidence type="ECO:0000313" key="9">
    <source>
        <dbReference type="Proteomes" id="UP000620633"/>
    </source>
</evidence>
<keyword evidence="3 6" id="KW-1133">Transmembrane helix</keyword>
<proteinExistence type="predicted"/>
<feature type="transmembrane region" description="Helical" evidence="6">
    <location>
        <begin position="41"/>
        <end position="65"/>
    </location>
</feature>
<gene>
    <name evidence="8" type="ORF">GCM10008961_24340</name>
</gene>
<evidence type="ECO:0000256" key="5">
    <source>
        <dbReference type="SAM" id="MobiDB-lite"/>
    </source>
</evidence>
<evidence type="ECO:0000256" key="6">
    <source>
        <dbReference type="SAM" id="Phobius"/>
    </source>
</evidence>
<organism evidence="8 9">
    <name type="scientific">Deinococcus knuensis</name>
    <dbReference type="NCBI Taxonomy" id="1837380"/>
    <lineage>
        <taxon>Bacteria</taxon>
        <taxon>Thermotogati</taxon>
        <taxon>Deinococcota</taxon>
        <taxon>Deinococci</taxon>
        <taxon>Deinococcales</taxon>
        <taxon>Deinococcaceae</taxon>
        <taxon>Deinococcus</taxon>
    </lineage>
</organism>
<dbReference type="PANTHER" id="PTHR43077">
    <property type="entry name" value="TRANSPORT PERMEASE YVFS-RELATED"/>
    <property type="match status" value="1"/>
</dbReference>
<dbReference type="InterPro" id="IPR023908">
    <property type="entry name" value="xxxLxxG_rpt"/>
</dbReference>
<feature type="domain" description="ABC-2 type transporter transmembrane" evidence="7">
    <location>
        <begin position="49"/>
        <end position="186"/>
    </location>
</feature>
<dbReference type="RefSeq" id="WP_189102126.1">
    <property type="nucleotide sequence ID" value="NZ_BMQO01000012.1"/>
</dbReference>
<reference evidence="9" key="1">
    <citation type="journal article" date="2019" name="Int. J. Syst. Evol. Microbiol.">
        <title>The Global Catalogue of Microorganisms (GCM) 10K type strain sequencing project: providing services to taxonomists for standard genome sequencing and annotation.</title>
        <authorList>
            <consortium name="The Broad Institute Genomics Platform"/>
            <consortium name="The Broad Institute Genome Sequencing Center for Infectious Disease"/>
            <person name="Wu L."/>
            <person name="Ma J."/>
        </authorList>
    </citation>
    <scope>NUCLEOTIDE SEQUENCE [LARGE SCALE GENOMIC DNA]</scope>
    <source>
        <strain evidence="9">JCM 31406</strain>
    </source>
</reference>
<dbReference type="Pfam" id="PF12698">
    <property type="entry name" value="ABC2_membrane_3"/>
    <property type="match status" value="1"/>
</dbReference>
<comment type="caution">
    <text evidence="8">The sequence shown here is derived from an EMBL/GenBank/DDBJ whole genome shotgun (WGS) entry which is preliminary data.</text>
</comment>
<feature type="transmembrane region" description="Helical" evidence="6">
    <location>
        <begin position="768"/>
        <end position="789"/>
    </location>
</feature>
<dbReference type="Gene3D" id="3.40.1710.10">
    <property type="entry name" value="abc type-2 transporter like domain"/>
    <property type="match status" value="1"/>
</dbReference>
<feature type="transmembrane region" description="Helical" evidence="6">
    <location>
        <begin position="877"/>
        <end position="897"/>
    </location>
</feature>
<accession>A0ABQ2SLW0</accession>
<dbReference type="InterPro" id="IPR013525">
    <property type="entry name" value="ABC2_TM"/>
</dbReference>
<dbReference type="NCBIfam" id="TIGR03057">
    <property type="entry name" value="xxxLxxG_by_4"/>
    <property type="match status" value="5"/>
</dbReference>
<dbReference type="Gene3D" id="1.10.287.950">
    <property type="entry name" value="Methyl-accepting chemotaxis protein"/>
    <property type="match status" value="1"/>
</dbReference>
<evidence type="ECO:0000256" key="2">
    <source>
        <dbReference type="ARBA" id="ARBA00022692"/>
    </source>
</evidence>
<dbReference type="Proteomes" id="UP000620633">
    <property type="component" value="Unassembled WGS sequence"/>
</dbReference>
<feature type="region of interest" description="Disordered" evidence="5">
    <location>
        <begin position="1"/>
        <end position="22"/>
    </location>
</feature>
<evidence type="ECO:0000256" key="4">
    <source>
        <dbReference type="ARBA" id="ARBA00023136"/>
    </source>
</evidence>
<dbReference type="InterPro" id="IPR017501">
    <property type="entry name" value="Phage_infect_YhgE_C"/>
</dbReference>
<comment type="subcellular location">
    <subcellularLocation>
        <location evidence="1">Membrane</location>
        <topology evidence="1">Multi-pass membrane protein</topology>
    </subcellularLocation>
</comment>
<protein>
    <recommendedName>
        <fullName evidence="7">ABC-2 type transporter transmembrane domain-containing protein</fullName>
    </recommendedName>
</protein>
<name>A0ABQ2SLW0_9DEIO</name>
<feature type="transmembrane region" description="Helical" evidence="6">
    <location>
        <begin position="725"/>
        <end position="747"/>
    </location>
</feature>
<dbReference type="NCBIfam" id="TIGR03061">
    <property type="entry name" value="pip_yhgE_Nterm"/>
    <property type="match status" value="1"/>
</dbReference>
<evidence type="ECO:0000313" key="8">
    <source>
        <dbReference type="EMBL" id="GGS31769.1"/>
    </source>
</evidence>
<dbReference type="InterPro" id="IPR017500">
    <property type="entry name" value="Phage_infect_YhgE_N"/>
</dbReference>
<keyword evidence="2 6" id="KW-0812">Transmembrane</keyword>
<evidence type="ECO:0000259" key="7">
    <source>
        <dbReference type="Pfam" id="PF12698"/>
    </source>
</evidence>
<keyword evidence="9" id="KW-1185">Reference proteome</keyword>
<dbReference type="PANTHER" id="PTHR43077:SF10">
    <property type="entry name" value="TRANSPORT PERMEASE PROTEIN"/>
    <property type="match status" value="1"/>
</dbReference>
<dbReference type="NCBIfam" id="TIGR03062">
    <property type="entry name" value="pip_yhgE_Cterm"/>
    <property type="match status" value="1"/>
</dbReference>
<keyword evidence="4 6" id="KW-0472">Membrane</keyword>
<feature type="transmembrane region" description="Helical" evidence="6">
    <location>
        <begin position="795"/>
        <end position="816"/>
    </location>
</feature>
<dbReference type="InterPro" id="IPR051328">
    <property type="entry name" value="T7SS_ABC-Transporter"/>
</dbReference>
<dbReference type="EMBL" id="BMQO01000012">
    <property type="protein sequence ID" value="GGS31769.1"/>
    <property type="molecule type" value="Genomic_DNA"/>
</dbReference>
<sequence>MNDAPPNDTQPNPDLTPDRPNLQQSYQRLTPAERSLWRYPIMWAAAAAFLFVPMVYAGVYLMSVWDPSGNLPDLPAALVNLDTGTVSRGKNVNAGHDLVVELQKDPPVNFTRYATQAAAEQAVRRGEVYFALTIPADFSRKAVSGDSSQHGLLQLYRAPGLNYYASTVADRVSSAIAEDLNATLGQNRWEVVQTSLKDVQQGFSDIHDATVKLADGAQALLDGTEKLQGGADKLAGGAETLADGAGKLADGASSLSGGVSSLAGGVTRLSGGLKQLEAAAPGEKQLAPLRRGSATLASSAEQLSGGLNKLADGSDQLAAGAKKLGGGAAQVNTGTTQLATQLPALASGLGDLNTGAGQLAAGAAKLNTGVTDGLKPAADGATQLSKGAASLNAGLGKAQTGAKQAADGATQLAAGLTRLDSGLGTLQKGAQSLAGGSNTLATSLKGTPAATGAQSVQTGAAQLNTGLQQSQAAASAASRGAQSLATQLPALSSGLTDLKTGAAQLQTGADKLSAGLSSGLKPLQAGAADLQSGANRLASGAASAQTGAQKAAAGAKELAAGTAQVQTGAEQLNTGAATLATNTRKAATGAAQLAAGARDLQGGVTTLTDGNIRIKKALGDITAQLPTQKDLNTLNTGGKSLAINSARLATGADTLASGATDLRGGTDDLRSGALKLRNGLTELRDKVPTDTEELGGDPDGLAQSVIVQTRATADVPNNGNAFAPYFIALALWVGATLTTFIFPFLLIPESGRTARQSARVLRKLTHPLIIVIGQALIVVTGVHLMNVSFLNPAQVVLTAVAGSVTFMIVILALNLLFGPAGRVLALILLIVQLAASGGSYPIELSSPFFRLIHTVIPVTDVINALRSAMFGAYEGQYWTFMGRMGVVAAVALVVALLSRRRWVYAPDSNFRSPIITDVG</sequence>
<evidence type="ECO:0000256" key="3">
    <source>
        <dbReference type="ARBA" id="ARBA00022989"/>
    </source>
</evidence>